<evidence type="ECO:0000313" key="2">
    <source>
        <dbReference type="EMBL" id="GAA4252615.1"/>
    </source>
</evidence>
<dbReference type="SUPFAM" id="SSF48264">
    <property type="entry name" value="Cytochrome P450"/>
    <property type="match status" value="1"/>
</dbReference>
<dbReference type="Proteomes" id="UP001500620">
    <property type="component" value="Unassembled WGS sequence"/>
</dbReference>
<comment type="similarity">
    <text evidence="1">Belongs to the cytochrome P450 family.</text>
</comment>
<accession>A0ABP8DCE5</accession>
<keyword evidence="3" id="KW-1185">Reference proteome</keyword>
<dbReference type="PANTHER" id="PTHR46696:SF4">
    <property type="entry name" value="BIOTIN BIOSYNTHESIS CYTOCHROME P450"/>
    <property type="match status" value="1"/>
</dbReference>
<dbReference type="InterPro" id="IPR036396">
    <property type="entry name" value="Cyt_P450_sf"/>
</dbReference>
<evidence type="ECO:0000256" key="1">
    <source>
        <dbReference type="ARBA" id="ARBA00010617"/>
    </source>
</evidence>
<dbReference type="RefSeq" id="WP_345129612.1">
    <property type="nucleotide sequence ID" value="NZ_BAABAT010000013.1"/>
</dbReference>
<sequence length="384" mass="40851">MPFDPFLQLSASVPAERWRALLDAGGWVGFDDDLGLWVIVGADAVGQACCDPTTFADITTVVPVEPIADFTAPLYGRYLPPSIAGSGVPPQHAGAQAALRLVWPSGRAQAHTAWARRLSPHVRRHVEQAMARPELAGPFADDLGPRLTLAMLDDLFGLSTGHFARLVPPRVALLGPDSDAPDPRPAIRAARSLAYLRRYIHAVVRRRAAEPPDPYNPGQPDNVIDDLLVVRNGRDDLLALNEIAVLASSLFSTAWDAASWLLPAVLAAVHRGGSAGLDADLDASLRLVSDALDRPAAPVGWLRHTTQAVLLEHTRLPAGADVLLLVDPADLDPATIRPQLAHQLQFTADAPDGFGRAFAVLVADLVLTDIARRPPRPAGAGVAG</sequence>
<reference evidence="3" key="1">
    <citation type="journal article" date="2019" name="Int. J. Syst. Evol. Microbiol.">
        <title>The Global Catalogue of Microorganisms (GCM) 10K type strain sequencing project: providing services to taxonomists for standard genome sequencing and annotation.</title>
        <authorList>
            <consortium name="The Broad Institute Genomics Platform"/>
            <consortium name="The Broad Institute Genome Sequencing Center for Infectious Disease"/>
            <person name="Wu L."/>
            <person name="Ma J."/>
        </authorList>
    </citation>
    <scope>NUCLEOTIDE SEQUENCE [LARGE SCALE GENOMIC DNA]</scope>
    <source>
        <strain evidence="3">JCM 17441</strain>
    </source>
</reference>
<dbReference type="Gene3D" id="1.10.630.10">
    <property type="entry name" value="Cytochrome P450"/>
    <property type="match status" value="1"/>
</dbReference>
<organism evidence="2 3">
    <name type="scientific">Dactylosporangium darangshiense</name>
    <dbReference type="NCBI Taxonomy" id="579108"/>
    <lineage>
        <taxon>Bacteria</taxon>
        <taxon>Bacillati</taxon>
        <taxon>Actinomycetota</taxon>
        <taxon>Actinomycetes</taxon>
        <taxon>Micromonosporales</taxon>
        <taxon>Micromonosporaceae</taxon>
        <taxon>Dactylosporangium</taxon>
    </lineage>
</organism>
<gene>
    <name evidence="2" type="ORF">GCM10022255_050140</name>
</gene>
<evidence type="ECO:0000313" key="3">
    <source>
        <dbReference type="Proteomes" id="UP001500620"/>
    </source>
</evidence>
<proteinExistence type="inferred from homology"/>
<comment type="caution">
    <text evidence="2">The sequence shown here is derived from an EMBL/GenBank/DDBJ whole genome shotgun (WGS) entry which is preliminary data.</text>
</comment>
<dbReference type="PANTHER" id="PTHR46696">
    <property type="entry name" value="P450, PUTATIVE (EUROFUNG)-RELATED"/>
    <property type="match status" value="1"/>
</dbReference>
<protein>
    <recommendedName>
        <fullName evidence="4">Cytochrome P450</fullName>
    </recommendedName>
</protein>
<dbReference type="EMBL" id="BAABAT010000013">
    <property type="protein sequence ID" value="GAA4252615.1"/>
    <property type="molecule type" value="Genomic_DNA"/>
</dbReference>
<name>A0ABP8DCE5_9ACTN</name>
<evidence type="ECO:0008006" key="4">
    <source>
        <dbReference type="Google" id="ProtNLM"/>
    </source>
</evidence>